<dbReference type="STRING" id="1156395.DBT_0931"/>
<dbReference type="RefSeq" id="WP_067616854.1">
    <property type="nucleotide sequence ID" value="NZ_MAGO01000004.1"/>
</dbReference>
<gene>
    <name evidence="5" type="ORF">DBT_0931</name>
</gene>
<evidence type="ECO:0000313" key="6">
    <source>
        <dbReference type="Proteomes" id="UP000093080"/>
    </source>
</evidence>
<keyword evidence="3" id="KW-0067">ATP-binding</keyword>
<dbReference type="GO" id="GO:0016887">
    <property type="term" value="F:ATP hydrolysis activity"/>
    <property type="evidence" value="ECO:0007669"/>
    <property type="project" value="InterPro"/>
</dbReference>
<dbReference type="PANTHER" id="PTHR43204">
    <property type="entry name" value="ABC TRANSPORTER I FAMILY MEMBER 6, CHLOROPLASTIC"/>
    <property type="match status" value="1"/>
</dbReference>
<dbReference type="SMART" id="SM00382">
    <property type="entry name" value="AAA"/>
    <property type="match status" value="1"/>
</dbReference>
<comment type="caution">
    <text evidence="5">The sequence shown here is derived from an EMBL/GenBank/DDBJ whole genome shotgun (WGS) entry which is preliminary data.</text>
</comment>
<evidence type="ECO:0000313" key="5">
    <source>
        <dbReference type="EMBL" id="OCC15580.1"/>
    </source>
</evidence>
<dbReference type="PANTHER" id="PTHR43204:SF1">
    <property type="entry name" value="ABC TRANSPORTER I FAMILY MEMBER 6, CHLOROPLASTIC"/>
    <property type="match status" value="1"/>
</dbReference>
<dbReference type="AlphaFoldDB" id="A0A1B9F6Q7"/>
<sequence>MLQIEDLWVEVQGKEVLKGINLHIGKGETHCLFGKNGSGKTTLLMTIMGFSGYKVRHGKIIFKGVDITHLPINERAKLGIGISFQRPPTLRGVKLKDLLQICGDDKGLGRRLAVSYGFDHFLDRDVNLGFSGGEIKKSELLQLLTQNPDLTLLDEPESGVDMENLDVIGNMIGKLLQKDIHKGREKSGLIITHTGFILNYVTADKGHVMLNGQIYCQGNPVEIFQGIQKYGYQECIKCMQCNV</sequence>
<organism evidence="5 6">
    <name type="scientific">Dissulfuribacter thermophilus</name>
    <dbReference type="NCBI Taxonomy" id="1156395"/>
    <lineage>
        <taxon>Bacteria</taxon>
        <taxon>Pseudomonadati</taxon>
        <taxon>Thermodesulfobacteriota</taxon>
        <taxon>Dissulfuribacteria</taxon>
        <taxon>Dissulfuribacterales</taxon>
        <taxon>Dissulfuribacteraceae</taxon>
        <taxon>Dissulfuribacter</taxon>
    </lineage>
</organism>
<evidence type="ECO:0000256" key="3">
    <source>
        <dbReference type="ARBA" id="ARBA00022840"/>
    </source>
</evidence>
<proteinExistence type="inferred from homology"/>
<evidence type="ECO:0000259" key="4">
    <source>
        <dbReference type="PROSITE" id="PS50893"/>
    </source>
</evidence>
<dbReference type="SUPFAM" id="SSF52540">
    <property type="entry name" value="P-loop containing nucleoside triphosphate hydrolases"/>
    <property type="match status" value="1"/>
</dbReference>
<evidence type="ECO:0000256" key="2">
    <source>
        <dbReference type="ARBA" id="ARBA00022741"/>
    </source>
</evidence>
<reference evidence="5 6" key="1">
    <citation type="submission" date="2016-06" db="EMBL/GenBank/DDBJ databases">
        <title>Respiratory ammonification of nitrate coupled to the oxidation of elemental sulfur in deep-sea autotrophic thermophilic bacteria.</title>
        <authorList>
            <person name="Slobodkina G.B."/>
            <person name="Mardanov A.V."/>
            <person name="Ravin N.V."/>
            <person name="Frolova A.A."/>
            <person name="Viryasiv M.B."/>
            <person name="Chernyh N.A."/>
            <person name="Bonch-Osmolovskaya E.A."/>
            <person name="Slobodkin A.I."/>
        </authorList>
    </citation>
    <scope>NUCLEOTIDE SEQUENCE [LARGE SCALE GENOMIC DNA]</scope>
    <source>
        <strain evidence="5 6">S69</strain>
    </source>
</reference>
<dbReference type="InterPro" id="IPR003439">
    <property type="entry name" value="ABC_transporter-like_ATP-bd"/>
</dbReference>
<dbReference type="InterPro" id="IPR010230">
    <property type="entry name" value="FeS-cluster_ATPase_SufC"/>
</dbReference>
<feature type="domain" description="ABC transporter" evidence="4">
    <location>
        <begin position="2"/>
        <end position="236"/>
    </location>
</feature>
<keyword evidence="2" id="KW-0547">Nucleotide-binding</keyword>
<dbReference type="CDD" id="cd03217">
    <property type="entry name" value="ABC_FeS_Assembly"/>
    <property type="match status" value="1"/>
</dbReference>
<dbReference type="PROSITE" id="PS50893">
    <property type="entry name" value="ABC_TRANSPORTER_2"/>
    <property type="match status" value="1"/>
</dbReference>
<keyword evidence="6" id="KW-1185">Reference proteome</keyword>
<comment type="similarity">
    <text evidence="1">Belongs to the ABC transporter superfamily. Ycf16 family.</text>
</comment>
<name>A0A1B9F6Q7_9BACT</name>
<dbReference type="Gene3D" id="3.40.50.300">
    <property type="entry name" value="P-loop containing nucleotide triphosphate hydrolases"/>
    <property type="match status" value="1"/>
</dbReference>
<dbReference type="GO" id="GO:0005524">
    <property type="term" value="F:ATP binding"/>
    <property type="evidence" value="ECO:0007669"/>
    <property type="project" value="UniProtKB-KW"/>
</dbReference>
<dbReference type="Pfam" id="PF00005">
    <property type="entry name" value="ABC_tran"/>
    <property type="match status" value="1"/>
</dbReference>
<evidence type="ECO:0000256" key="1">
    <source>
        <dbReference type="ARBA" id="ARBA00006216"/>
    </source>
</evidence>
<dbReference type="InterPro" id="IPR003593">
    <property type="entry name" value="AAA+_ATPase"/>
</dbReference>
<dbReference type="EMBL" id="MAGO01000004">
    <property type="protein sequence ID" value="OCC15580.1"/>
    <property type="molecule type" value="Genomic_DNA"/>
</dbReference>
<accession>A0A1B9F6Q7</accession>
<dbReference type="Proteomes" id="UP000093080">
    <property type="component" value="Unassembled WGS sequence"/>
</dbReference>
<dbReference type="OrthoDB" id="9809450at2"/>
<dbReference type="PATRIC" id="fig|1156395.6.peg.947"/>
<protein>
    <submittedName>
        <fullName evidence="5">Iron-sulfur cluster assembly ATPase protein SufC</fullName>
    </submittedName>
</protein>
<dbReference type="InterPro" id="IPR027417">
    <property type="entry name" value="P-loop_NTPase"/>
</dbReference>